<evidence type="ECO:0000313" key="3">
    <source>
        <dbReference type="Proteomes" id="UP000658225"/>
    </source>
</evidence>
<dbReference type="Proteomes" id="UP000658225">
    <property type="component" value="Unassembled WGS sequence"/>
</dbReference>
<dbReference type="Gene3D" id="3.30.1330.230">
    <property type="match status" value="1"/>
</dbReference>
<dbReference type="Gene3D" id="3.30.160.660">
    <property type="match status" value="1"/>
</dbReference>
<accession>A0A927R4V8</accession>
<dbReference type="RefSeq" id="WP_192597100.1">
    <property type="nucleotide sequence ID" value="NZ_JADBEL010000001.1"/>
</dbReference>
<reference evidence="2" key="1">
    <citation type="submission" date="2020-10" db="EMBL/GenBank/DDBJ databases">
        <title>Genomic Encyclopedia of Type Strains, Phase IV (KMG-IV): sequencing the most valuable type-strain genomes for metagenomic binning, comparative biology and taxonomic classification.</title>
        <authorList>
            <person name="Goeker M."/>
        </authorList>
    </citation>
    <scope>NUCLEOTIDE SEQUENCE</scope>
    <source>
        <strain evidence="2">DSM 13886</strain>
    </source>
</reference>
<name>A0A927R4V8_9BACL</name>
<organism evidence="2 3">
    <name type="scientific">Sporosarcina limicola</name>
    <dbReference type="NCBI Taxonomy" id="34101"/>
    <lineage>
        <taxon>Bacteria</taxon>
        <taxon>Bacillati</taxon>
        <taxon>Bacillota</taxon>
        <taxon>Bacilli</taxon>
        <taxon>Bacillales</taxon>
        <taxon>Caryophanaceae</taxon>
        <taxon>Sporosarcina</taxon>
    </lineage>
</organism>
<comment type="caution">
    <text evidence="2">The sequence shown here is derived from an EMBL/GenBank/DDBJ whole genome shotgun (WGS) entry which is preliminary data.</text>
</comment>
<dbReference type="Gene3D" id="3.30.40.250">
    <property type="match status" value="1"/>
</dbReference>
<feature type="domain" description="YcaO" evidence="1">
    <location>
        <begin position="79"/>
        <end position="216"/>
    </location>
</feature>
<evidence type="ECO:0000313" key="2">
    <source>
        <dbReference type="EMBL" id="MBE1553289.1"/>
    </source>
</evidence>
<gene>
    <name evidence="2" type="ORF">H4683_000358</name>
</gene>
<sequence length="343" mass="39247">MLFENLQNSFYNVPDNLIVHKSFYPSYSKASCLLIDGHTSPDGANALDQSKIMSLKKSFSELLERRNLLLGGYGNQDKLVPSWNLVTDAVELLPYSSTVYQATGENPSDTTGTATHKNSSAAIEIAVMEILEKNALFLFWYGKIGKRIHVDESIIALEIFQHLKEQNNSIDLYCNMSFNSLFVVFVVLKKTNSIIYTGIGTSYCISKAIKKALEETYLLKWHKESNNIIAEDYFNTIVEPGNISIKNDYLSEFEKLPFLGPEVFKEYKKPDPKSFFPEWLSDLHIIFLRNSIYPSLKCIKVFSSELYNHVPLKKYIILKRKVNLQTINIDEKSFNVIPECIFI</sequence>
<evidence type="ECO:0000259" key="1">
    <source>
        <dbReference type="Pfam" id="PF02624"/>
    </source>
</evidence>
<proteinExistence type="predicted"/>
<dbReference type="EMBL" id="JADBEL010000001">
    <property type="protein sequence ID" value="MBE1553289.1"/>
    <property type="molecule type" value="Genomic_DNA"/>
</dbReference>
<protein>
    <recommendedName>
        <fullName evidence="1">YcaO domain-containing protein</fullName>
    </recommendedName>
</protein>
<dbReference type="InterPro" id="IPR003776">
    <property type="entry name" value="YcaO-like_dom"/>
</dbReference>
<dbReference type="Pfam" id="PF02624">
    <property type="entry name" value="YcaO"/>
    <property type="match status" value="1"/>
</dbReference>
<keyword evidence="3" id="KW-1185">Reference proteome</keyword>
<dbReference type="AlphaFoldDB" id="A0A927R4V8"/>